<comment type="similarity">
    <text evidence="1">Belongs to the sigma-70 factor family. ECF subfamily.</text>
</comment>
<keyword evidence="10" id="KW-1185">Reference proteome</keyword>
<feature type="region of interest" description="Disordered" evidence="6">
    <location>
        <begin position="42"/>
        <end position="63"/>
    </location>
</feature>
<evidence type="ECO:0000256" key="5">
    <source>
        <dbReference type="ARBA" id="ARBA00023163"/>
    </source>
</evidence>
<dbReference type="InterPro" id="IPR036388">
    <property type="entry name" value="WH-like_DNA-bd_sf"/>
</dbReference>
<comment type="caution">
    <text evidence="9">The sequence shown here is derived from an EMBL/GenBank/DDBJ whole genome shotgun (WGS) entry which is preliminary data.</text>
</comment>
<dbReference type="RefSeq" id="WP_378059170.1">
    <property type="nucleotide sequence ID" value="NZ_JBHSIS010000017.1"/>
</dbReference>
<proteinExistence type="inferred from homology"/>
<dbReference type="InterPro" id="IPR013249">
    <property type="entry name" value="RNA_pol_sigma70_r4_t2"/>
</dbReference>
<dbReference type="SUPFAM" id="SSF88946">
    <property type="entry name" value="Sigma2 domain of RNA polymerase sigma factors"/>
    <property type="match status" value="1"/>
</dbReference>
<dbReference type="SUPFAM" id="SSF88659">
    <property type="entry name" value="Sigma3 and sigma4 domains of RNA polymerase sigma factors"/>
    <property type="match status" value="1"/>
</dbReference>
<dbReference type="NCBIfam" id="TIGR02983">
    <property type="entry name" value="SigE-fam_strep"/>
    <property type="match status" value="1"/>
</dbReference>
<reference evidence="10" key="1">
    <citation type="journal article" date="2019" name="Int. J. Syst. Evol. Microbiol.">
        <title>The Global Catalogue of Microorganisms (GCM) 10K type strain sequencing project: providing services to taxonomists for standard genome sequencing and annotation.</title>
        <authorList>
            <consortium name="The Broad Institute Genomics Platform"/>
            <consortium name="The Broad Institute Genome Sequencing Center for Infectious Disease"/>
            <person name="Wu L."/>
            <person name="Ma J."/>
        </authorList>
    </citation>
    <scope>NUCLEOTIDE SEQUENCE [LARGE SCALE GENOMIC DNA]</scope>
    <source>
        <strain evidence="10">ZS-22-S1</strain>
    </source>
</reference>
<gene>
    <name evidence="9" type="ORF">ACFPCV_27135</name>
</gene>
<dbReference type="Pfam" id="PF08281">
    <property type="entry name" value="Sigma70_r4_2"/>
    <property type="match status" value="1"/>
</dbReference>
<dbReference type="InterPro" id="IPR013324">
    <property type="entry name" value="RNA_pol_sigma_r3/r4-like"/>
</dbReference>
<evidence type="ECO:0000313" key="10">
    <source>
        <dbReference type="Proteomes" id="UP001595859"/>
    </source>
</evidence>
<name>A0ABV9S9S5_9PSEU</name>
<dbReference type="PANTHER" id="PTHR43133:SF50">
    <property type="entry name" value="ECF RNA POLYMERASE SIGMA FACTOR SIGM"/>
    <property type="match status" value="1"/>
</dbReference>
<evidence type="ECO:0000256" key="3">
    <source>
        <dbReference type="ARBA" id="ARBA00023082"/>
    </source>
</evidence>
<evidence type="ECO:0000259" key="8">
    <source>
        <dbReference type="Pfam" id="PF08281"/>
    </source>
</evidence>
<dbReference type="InterPro" id="IPR039425">
    <property type="entry name" value="RNA_pol_sigma-70-like"/>
</dbReference>
<dbReference type="EMBL" id="JBHSIS010000017">
    <property type="protein sequence ID" value="MFC4857186.1"/>
    <property type="molecule type" value="Genomic_DNA"/>
</dbReference>
<dbReference type="Pfam" id="PF04542">
    <property type="entry name" value="Sigma70_r2"/>
    <property type="match status" value="1"/>
</dbReference>
<accession>A0ABV9S9S5</accession>
<keyword evidence="4" id="KW-0238">DNA-binding</keyword>
<dbReference type="Proteomes" id="UP001595859">
    <property type="component" value="Unassembled WGS sequence"/>
</dbReference>
<dbReference type="InterPro" id="IPR013325">
    <property type="entry name" value="RNA_pol_sigma_r2"/>
</dbReference>
<feature type="domain" description="RNA polymerase sigma-70 region 2" evidence="7">
    <location>
        <begin position="84"/>
        <end position="147"/>
    </location>
</feature>
<dbReference type="NCBIfam" id="TIGR02937">
    <property type="entry name" value="sigma70-ECF"/>
    <property type="match status" value="1"/>
</dbReference>
<dbReference type="InterPro" id="IPR007627">
    <property type="entry name" value="RNA_pol_sigma70_r2"/>
</dbReference>
<evidence type="ECO:0000256" key="6">
    <source>
        <dbReference type="SAM" id="MobiDB-lite"/>
    </source>
</evidence>
<dbReference type="PANTHER" id="PTHR43133">
    <property type="entry name" value="RNA POLYMERASE ECF-TYPE SIGMA FACTO"/>
    <property type="match status" value="1"/>
</dbReference>
<sequence length="247" mass="27609">MADGTITAAENNRRFPVRPWHASVEIGRGWDGDPDVIRFANLDRSRGSGGEDTRDRGRGDNRSARAGVLKGMRMFASFDEFVEDRSTALLRTAFLLTGDRGHAEDLLQTTLLRTLRRWSRARAAPEAYARRVLVNLSKDRLRARDRRPPETSLPPDVAGLRTVDAGYDQVADRRVVLDALAELPLRQRQVVVLRFVEDMSVEQTADLLGCSSGTVKSQTSRALTRLRELLAGFHGSPTVKETTDVRR</sequence>
<evidence type="ECO:0000313" key="9">
    <source>
        <dbReference type="EMBL" id="MFC4857186.1"/>
    </source>
</evidence>
<keyword evidence="3" id="KW-0731">Sigma factor</keyword>
<dbReference type="Gene3D" id="1.10.1740.10">
    <property type="match status" value="1"/>
</dbReference>
<evidence type="ECO:0000256" key="1">
    <source>
        <dbReference type="ARBA" id="ARBA00010641"/>
    </source>
</evidence>
<dbReference type="InterPro" id="IPR014284">
    <property type="entry name" value="RNA_pol_sigma-70_dom"/>
</dbReference>
<evidence type="ECO:0000256" key="2">
    <source>
        <dbReference type="ARBA" id="ARBA00023015"/>
    </source>
</evidence>
<dbReference type="CDD" id="cd06171">
    <property type="entry name" value="Sigma70_r4"/>
    <property type="match status" value="1"/>
</dbReference>
<organism evidence="9 10">
    <name type="scientific">Actinophytocola glycyrrhizae</name>
    <dbReference type="NCBI Taxonomy" id="2044873"/>
    <lineage>
        <taxon>Bacteria</taxon>
        <taxon>Bacillati</taxon>
        <taxon>Actinomycetota</taxon>
        <taxon>Actinomycetes</taxon>
        <taxon>Pseudonocardiales</taxon>
        <taxon>Pseudonocardiaceae</taxon>
    </lineage>
</organism>
<evidence type="ECO:0000256" key="4">
    <source>
        <dbReference type="ARBA" id="ARBA00023125"/>
    </source>
</evidence>
<keyword evidence="2" id="KW-0805">Transcription regulation</keyword>
<feature type="domain" description="RNA polymerase sigma factor 70 region 4 type 2" evidence="8">
    <location>
        <begin position="174"/>
        <end position="226"/>
    </location>
</feature>
<keyword evidence="5" id="KW-0804">Transcription</keyword>
<dbReference type="InterPro" id="IPR014325">
    <property type="entry name" value="RNA_pol_sigma-E_actinobac"/>
</dbReference>
<protein>
    <submittedName>
        <fullName evidence="9">SigE family RNA polymerase sigma factor</fullName>
    </submittedName>
</protein>
<evidence type="ECO:0000259" key="7">
    <source>
        <dbReference type="Pfam" id="PF04542"/>
    </source>
</evidence>
<dbReference type="Gene3D" id="1.10.10.10">
    <property type="entry name" value="Winged helix-like DNA-binding domain superfamily/Winged helix DNA-binding domain"/>
    <property type="match status" value="1"/>
</dbReference>